<organism evidence="2 3">
    <name type="scientific">Anaerotruncus colihominis</name>
    <dbReference type="NCBI Taxonomy" id="169435"/>
    <lineage>
        <taxon>Bacteria</taxon>
        <taxon>Bacillati</taxon>
        <taxon>Bacillota</taxon>
        <taxon>Clostridia</taxon>
        <taxon>Eubacteriales</taxon>
        <taxon>Oscillospiraceae</taxon>
        <taxon>Anaerotruncus</taxon>
    </lineage>
</organism>
<gene>
    <name evidence="2" type="ORF">ERS852551_00242</name>
</gene>
<dbReference type="EMBL" id="CZBE01000001">
    <property type="protein sequence ID" value="CUP25437.1"/>
    <property type="molecule type" value="Genomic_DNA"/>
</dbReference>
<dbReference type="RefSeq" id="WP_055243799.1">
    <property type="nucleotide sequence ID" value="NZ_CABIWA010000031.1"/>
</dbReference>
<proteinExistence type="predicted"/>
<keyword evidence="1" id="KW-1133">Transmembrane helix</keyword>
<evidence type="ECO:0000256" key="1">
    <source>
        <dbReference type="SAM" id="Phobius"/>
    </source>
</evidence>
<dbReference type="OrthoDB" id="1866166at2"/>
<keyword evidence="1" id="KW-0812">Transmembrane</keyword>
<reference evidence="2 3" key="1">
    <citation type="submission" date="2015-09" db="EMBL/GenBank/DDBJ databases">
        <authorList>
            <consortium name="Pathogen Informatics"/>
        </authorList>
    </citation>
    <scope>NUCLEOTIDE SEQUENCE [LARGE SCALE GENOMIC DNA]</scope>
    <source>
        <strain evidence="2 3">2789STDY5834939</strain>
    </source>
</reference>
<sequence>MNRHNRFTPQWVFLLCGTLLVFIALFLVLPVAISAEDAEPETVDTQSGAGWIYPEPVLDSGGADSLQLTSSQLDDLAALRRNSDIVLYGIFPVTVSLILLIWGAVWFYRTFIESGL</sequence>
<feature type="transmembrane region" description="Helical" evidence="1">
    <location>
        <begin position="12"/>
        <end position="33"/>
    </location>
</feature>
<dbReference type="GeneID" id="72464963"/>
<accession>A0A174LS65</accession>
<feature type="transmembrane region" description="Helical" evidence="1">
    <location>
        <begin position="85"/>
        <end position="108"/>
    </location>
</feature>
<name>A0A174LS65_9FIRM</name>
<dbReference type="AlphaFoldDB" id="A0A174LS65"/>
<evidence type="ECO:0000313" key="2">
    <source>
        <dbReference type="EMBL" id="CUP25437.1"/>
    </source>
</evidence>
<evidence type="ECO:0000313" key="3">
    <source>
        <dbReference type="Proteomes" id="UP000095765"/>
    </source>
</evidence>
<dbReference type="Proteomes" id="UP000095765">
    <property type="component" value="Unassembled WGS sequence"/>
</dbReference>
<keyword evidence="1" id="KW-0472">Membrane</keyword>
<protein>
    <submittedName>
        <fullName evidence="2">Uncharacterized protein</fullName>
    </submittedName>
</protein>